<dbReference type="InterPro" id="IPR025938">
    <property type="entry name" value="RRXRR_dom"/>
</dbReference>
<dbReference type="STRING" id="211165.GCA_000317285_01730"/>
<comment type="caution">
    <text evidence="2">The sequence shown here is derived from an EMBL/GenBank/DDBJ whole genome shotgun (WGS) entry which is preliminary data.</text>
</comment>
<evidence type="ECO:0000313" key="2">
    <source>
        <dbReference type="EMBL" id="RUR77049.1"/>
    </source>
</evidence>
<dbReference type="RefSeq" id="WP_235181611.1">
    <property type="nucleotide sequence ID" value="NZ_CP170746.1"/>
</dbReference>
<organism evidence="2 3">
    <name type="scientific">Chlorogloeopsis fritschii PCC 6912</name>
    <dbReference type="NCBI Taxonomy" id="211165"/>
    <lineage>
        <taxon>Bacteria</taxon>
        <taxon>Bacillati</taxon>
        <taxon>Cyanobacteriota</taxon>
        <taxon>Cyanophyceae</taxon>
        <taxon>Nostocales</taxon>
        <taxon>Chlorogloeopsidaceae</taxon>
        <taxon>Chlorogloeopsis</taxon>
    </lineage>
</organism>
<evidence type="ECO:0000259" key="1">
    <source>
        <dbReference type="Pfam" id="PF14239"/>
    </source>
</evidence>
<dbReference type="Proteomes" id="UP000268857">
    <property type="component" value="Unassembled WGS sequence"/>
</dbReference>
<accession>A0A433N6E6</accession>
<keyword evidence="3" id="KW-1185">Reference proteome</keyword>
<gene>
    <name evidence="2" type="ORF">PCC6912_40080</name>
</gene>
<protein>
    <recommendedName>
        <fullName evidence="1">RRXRR domain-containing protein</fullName>
    </recommendedName>
</protein>
<proteinExistence type="predicted"/>
<dbReference type="Pfam" id="PF14239">
    <property type="entry name" value="RRXRR"/>
    <property type="match status" value="1"/>
</dbReference>
<name>A0A433N6E6_CHLFR</name>
<evidence type="ECO:0000313" key="3">
    <source>
        <dbReference type="Proteomes" id="UP000268857"/>
    </source>
</evidence>
<dbReference type="EMBL" id="RSCJ01000018">
    <property type="protein sequence ID" value="RUR77049.1"/>
    <property type="molecule type" value="Genomic_DNA"/>
</dbReference>
<dbReference type="AlphaFoldDB" id="A0A433N6E6"/>
<reference evidence="2 3" key="1">
    <citation type="journal article" date="2019" name="Genome Biol. Evol.">
        <title>Day and night: Metabolic profiles and evolutionary relationships of six axenic non-marine cyanobacteria.</title>
        <authorList>
            <person name="Will S.E."/>
            <person name="Henke P."/>
            <person name="Boedeker C."/>
            <person name="Huang S."/>
            <person name="Brinkmann H."/>
            <person name="Rohde M."/>
            <person name="Jarek M."/>
            <person name="Friedl T."/>
            <person name="Seufert S."/>
            <person name="Schumacher M."/>
            <person name="Overmann J."/>
            <person name="Neumann-Schaal M."/>
            <person name="Petersen J."/>
        </authorList>
    </citation>
    <scope>NUCLEOTIDE SEQUENCE [LARGE SCALE GENOMIC DNA]</scope>
    <source>
        <strain evidence="2 3">PCC 6912</strain>
    </source>
</reference>
<sequence length="356" mass="40585">MPTKASRVRRWLKKGKARVVHNDLGIFQVQLVQETARTNTQPIAIGIDPGKYYTGIGVQSAKFTLWMAHLQLPFKSVKDRMDQRRMMRRGRRGRRINRSIEFSQRAHRQKRFDNRRQSKLPPSIRANRELELRVVSELSTIYPITTIAYEIVKARGDKGFSPVMVGQKWQLKNLETYAEVKQIEGWETANIRQQLNLQKQKHSKGDAIPATHAVDGVALACSTFIRYGVISSQSMGWKGDVDITLAPFTIIRRPPVSRRQLHLMVPVKGGVRRKYGGTVTRHGLRKGDYVEAIQGNKIYFGWVSGDTEKQISVSDASWKRLGQFTAKKVRLVQRSTGLIVLPTRKMSNLTPSRGQV</sequence>
<feature type="domain" description="RRXRR" evidence="1">
    <location>
        <begin position="1"/>
        <end position="154"/>
    </location>
</feature>